<dbReference type="Proteomes" id="UP000437736">
    <property type="component" value="Unassembled WGS sequence"/>
</dbReference>
<dbReference type="PROSITE" id="PS51085">
    <property type="entry name" value="2FE2S_FER_2"/>
    <property type="match status" value="1"/>
</dbReference>
<dbReference type="PRINTS" id="PR00410">
    <property type="entry name" value="PHEHYDRXLASE"/>
</dbReference>
<evidence type="ECO:0000259" key="7">
    <source>
        <dbReference type="PROSITE" id="PS51085"/>
    </source>
</evidence>
<dbReference type="Gene3D" id="3.40.50.80">
    <property type="entry name" value="Nucleotide-binding domain of ferredoxin-NADP reductase (FNR) module"/>
    <property type="match status" value="1"/>
</dbReference>
<name>A0ABW9QQ38_9ACTN</name>
<dbReference type="InterPro" id="IPR001433">
    <property type="entry name" value="OxRdtase_FAD/NAD-bd"/>
</dbReference>
<evidence type="ECO:0000256" key="5">
    <source>
        <dbReference type="ARBA" id="ARBA00023004"/>
    </source>
</evidence>
<feature type="domain" description="FAD-binding FR-type" evidence="8">
    <location>
        <begin position="103"/>
        <end position="204"/>
    </location>
</feature>
<evidence type="ECO:0000259" key="8">
    <source>
        <dbReference type="PROSITE" id="PS51384"/>
    </source>
</evidence>
<evidence type="ECO:0000256" key="2">
    <source>
        <dbReference type="ARBA" id="ARBA00022630"/>
    </source>
</evidence>
<dbReference type="EMBL" id="WJHE01000130">
    <property type="protein sequence ID" value="MST31771.1"/>
    <property type="molecule type" value="Genomic_DNA"/>
</dbReference>
<keyword evidence="6" id="KW-0411">Iron-sulfur</keyword>
<reference evidence="9 10" key="1">
    <citation type="submission" date="2019-11" db="EMBL/GenBank/DDBJ databases">
        <title>Acidiferrimicrobium australis gen. nov., sp. nov., an acidophilic and obligately heterotrophic, member of the Actinobacteria that catalyses dissimilatory oxido- reduction of iron isolated from metal-rich acidic water in Chile.</title>
        <authorList>
            <person name="Gonzalez D."/>
            <person name="Huber K."/>
            <person name="Hedrich S."/>
            <person name="Rojas-Villalobos C."/>
            <person name="Quatrini R."/>
            <person name="Dinamarca M.A."/>
            <person name="Schwarz A."/>
            <person name="Canales C."/>
            <person name="Nancucheo I."/>
        </authorList>
    </citation>
    <scope>NUCLEOTIDE SEQUENCE [LARGE SCALE GENOMIC DNA]</scope>
    <source>
        <strain evidence="9 10">USS-CCA1</strain>
    </source>
</reference>
<dbReference type="SUPFAM" id="SSF54292">
    <property type="entry name" value="2Fe-2S ferredoxin-like"/>
    <property type="match status" value="1"/>
</dbReference>
<keyword evidence="5" id="KW-0408">Iron</keyword>
<dbReference type="InterPro" id="IPR036010">
    <property type="entry name" value="2Fe-2S_ferredoxin-like_sf"/>
</dbReference>
<proteinExistence type="predicted"/>
<dbReference type="InterPro" id="IPR006058">
    <property type="entry name" value="2Fe2S_fd_BS"/>
</dbReference>
<evidence type="ECO:0000256" key="3">
    <source>
        <dbReference type="ARBA" id="ARBA00022714"/>
    </source>
</evidence>
<organism evidence="9 10">
    <name type="scientific">Acidiferrimicrobium australe</name>
    <dbReference type="NCBI Taxonomy" id="2664430"/>
    <lineage>
        <taxon>Bacteria</taxon>
        <taxon>Bacillati</taxon>
        <taxon>Actinomycetota</taxon>
        <taxon>Acidimicrobiia</taxon>
        <taxon>Acidimicrobiales</taxon>
        <taxon>Acidimicrobiaceae</taxon>
        <taxon>Acidiferrimicrobium</taxon>
    </lineage>
</organism>
<dbReference type="InterPro" id="IPR008333">
    <property type="entry name" value="Cbr1-like_FAD-bd_dom"/>
</dbReference>
<comment type="caution">
    <text evidence="9">The sequence shown here is derived from an EMBL/GenBank/DDBJ whole genome shotgun (WGS) entry which is preliminary data.</text>
</comment>
<dbReference type="InterPro" id="IPR001041">
    <property type="entry name" value="2Fe-2S_ferredoxin-type"/>
</dbReference>
<keyword evidence="2" id="KW-0285">Flavoprotein</keyword>
<accession>A0ABW9QQ38</accession>
<keyword evidence="10" id="KW-1185">Reference proteome</keyword>
<feature type="domain" description="2Fe-2S ferredoxin-type" evidence="7">
    <location>
        <begin position="3"/>
        <end position="93"/>
    </location>
</feature>
<dbReference type="PROSITE" id="PS51384">
    <property type="entry name" value="FAD_FR"/>
    <property type="match status" value="1"/>
</dbReference>
<sequence>MSHKVKLEPVGIEMDVEEGETILSAAFRQGLMLMHGCKEGQCSACKSFLLDGDLDMERYSTFALADYEREEGYVLLCRSHAYSDLEIELINYDEDMLHSGLPVREALAEVRAIDVLTHDIRRLVLGLVEPADLAFRAGQYVDLTIPGTDHVRSFSMANTPASAGVLEFLIKMYPGGRFSSLLAGELSVGDRLRLEGPYGMCTLRPSSERDLVMLGGGAGMAPLLSLLRSLAETRSGRRIRFYYGARSRSDLFYLDELADLGRRLPGLTFVPALSAPAAGDGWEGETGMVTDVLDRHEDDLGSFEAYLCGPPPMIDAAVPVLIGKGIDESRIHFDKFTVSAEAGSATA</sequence>
<keyword evidence="3" id="KW-0001">2Fe-2S</keyword>
<dbReference type="PROSITE" id="PS00197">
    <property type="entry name" value="2FE2S_FER_1"/>
    <property type="match status" value="1"/>
</dbReference>
<dbReference type="Gene3D" id="2.40.30.10">
    <property type="entry name" value="Translation factors"/>
    <property type="match status" value="1"/>
</dbReference>
<dbReference type="CDD" id="cd06212">
    <property type="entry name" value="monooxygenase_like"/>
    <property type="match status" value="1"/>
</dbReference>
<dbReference type="InterPro" id="IPR012675">
    <property type="entry name" value="Beta-grasp_dom_sf"/>
</dbReference>
<dbReference type="SUPFAM" id="SSF52343">
    <property type="entry name" value="Ferredoxin reductase-like, C-terminal NADP-linked domain"/>
    <property type="match status" value="1"/>
</dbReference>
<evidence type="ECO:0000256" key="1">
    <source>
        <dbReference type="ARBA" id="ARBA00022448"/>
    </source>
</evidence>
<evidence type="ECO:0000256" key="6">
    <source>
        <dbReference type="ARBA" id="ARBA00023014"/>
    </source>
</evidence>
<evidence type="ECO:0000313" key="9">
    <source>
        <dbReference type="EMBL" id="MST31771.1"/>
    </source>
</evidence>
<dbReference type="Pfam" id="PF00970">
    <property type="entry name" value="FAD_binding_6"/>
    <property type="match status" value="1"/>
</dbReference>
<dbReference type="Pfam" id="PF00175">
    <property type="entry name" value="NAD_binding_1"/>
    <property type="match status" value="1"/>
</dbReference>
<dbReference type="PANTHER" id="PTHR43644:SF1">
    <property type="entry name" value="NAD(P)H-FLAVIN REDUCTASE"/>
    <property type="match status" value="1"/>
</dbReference>
<dbReference type="InterPro" id="IPR017927">
    <property type="entry name" value="FAD-bd_FR_type"/>
</dbReference>
<keyword evidence="3" id="KW-0479">Metal-binding</keyword>
<protein>
    <submittedName>
        <fullName evidence="9">2Fe-2S iron-sulfur cluster binding domain-containing protein</fullName>
    </submittedName>
</protein>
<dbReference type="CDD" id="cd00207">
    <property type="entry name" value="fer2"/>
    <property type="match status" value="1"/>
</dbReference>
<dbReference type="InterPro" id="IPR017938">
    <property type="entry name" value="Riboflavin_synthase-like_b-brl"/>
</dbReference>
<evidence type="ECO:0000313" key="10">
    <source>
        <dbReference type="Proteomes" id="UP000437736"/>
    </source>
</evidence>
<evidence type="ECO:0000256" key="4">
    <source>
        <dbReference type="ARBA" id="ARBA00022827"/>
    </source>
</evidence>
<keyword evidence="1" id="KW-0813">Transport</keyword>
<dbReference type="Pfam" id="PF00111">
    <property type="entry name" value="Fer2"/>
    <property type="match status" value="1"/>
</dbReference>
<dbReference type="PANTHER" id="PTHR43644">
    <property type="entry name" value="NA(+)-TRANSLOCATING NADH-QUINONE REDUCTASE SUBUNIT"/>
    <property type="match status" value="1"/>
</dbReference>
<dbReference type="SUPFAM" id="SSF63380">
    <property type="entry name" value="Riboflavin synthase domain-like"/>
    <property type="match status" value="1"/>
</dbReference>
<dbReference type="InterPro" id="IPR039261">
    <property type="entry name" value="FNR_nucleotide-bd"/>
</dbReference>
<dbReference type="Gene3D" id="3.10.20.30">
    <property type="match status" value="1"/>
</dbReference>
<keyword evidence="4" id="KW-0274">FAD</keyword>
<gene>
    <name evidence="9" type="ORF">GHK86_03385</name>
</gene>